<dbReference type="InterPro" id="IPR039422">
    <property type="entry name" value="MarR/SlyA-like"/>
</dbReference>
<dbReference type="InterPro" id="IPR036390">
    <property type="entry name" value="WH_DNA-bd_sf"/>
</dbReference>
<evidence type="ECO:0000313" key="3">
    <source>
        <dbReference type="Proteomes" id="UP000182054"/>
    </source>
</evidence>
<dbReference type="PRINTS" id="PR00598">
    <property type="entry name" value="HTHMARR"/>
</dbReference>
<evidence type="ECO:0000313" key="2">
    <source>
        <dbReference type="EMBL" id="SFA39836.1"/>
    </source>
</evidence>
<dbReference type="Proteomes" id="UP000182054">
    <property type="component" value="Unassembled WGS sequence"/>
</dbReference>
<dbReference type="EMBL" id="FOJN01000001">
    <property type="protein sequence ID" value="SFA39836.1"/>
    <property type="molecule type" value="Genomic_DNA"/>
</dbReference>
<dbReference type="OrthoDB" id="3216907at2"/>
<proteinExistence type="predicted"/>
<dbReference type="GeneID" id="85484427"/>
<dbReference type="SMART" id="SM00347">
    <property type="entry name" value="HTH_MARR"/>
    <property type="match status" value="1"/>
</dbReference>
<keyword evidence="2" id="KW-0238">DNA-binding</keyword>
<dbReference type="InterPro" id="IPR000835">
    <property type="entry name" value="HTH_MarR-typ"/>
</dbReference>
<sequence>MHSSDRDLGDLTITVARALRRRHLAALEPFGLPPSHGRALKVLARSNGPVRPGYLADRLRIAPRSVTDVVDALVEAGLVRRRPDDTDRRAVLVDLTDAGRALAADVARAQRRASAGLFDVLDEGEQRALEALLGRLVTAVDPS</sequence>
<dbReference type="Pfam" id="PF12802">
    <property type="entry name" value="MarR_2"/>
    <property type="match status" value="1"/>
</dbReference>
<reference evidence="2 3" key="1">
    <citation type="submission" date="2016-10" db="EMBL/GenBank/DDBJ databases">
        <authorList>
            <person name="de Groot N.N."/>
        </authorList>
    </citation>
    <scope>NUCLEOTIDE SEQUENCE [LARGE SCALE GENOMIC DNA]</scope>
    <source>
        <strain evidence="2 3">DSM 44908</strain>
    </source>
</reference>
<feature type="domain" description="HTH marR-type" evidence="1">
    <location>
        <begin position="5"/>
        <end position="138"/>
    </location>
</feature>
<dbReference type="PANTHER" id="PTHR33164">
    <property type="entry name" value="TRANSCRIPTIONAL REGULATOR, MARR FAMILY"/>
    <property type="match status" value="1"/>
</dbReference>
<dbReference type="GO" id="GO:0003677">
    <property type="term" value="F:DNA binding"/>
    <property type="evidence" value="ECO:0007669"/>
    <property type="project" value="UniProtKB-KW"/>
</dbReference>
<accession>A0A1I0SM45</accession>
<gene>
    <name evidence="2" type="ORF">SAMN05444374_101368</name>
</gene>
<protein>
    <submittedName>
        <fullName evidence="2">DNA-binding transcriptional regulator, MarR family</fullName>
    </submittedName>
</protein>
<dbReference type="SUPFAM" id="SSF46785">
    <property type="entry name" value="Winged helix' DNA-binding domain"/>
    <property type="match status" value="1"/>
</dbReference>
<dbReference type="Gene3D" id="1.10.10.10">
    <property type="entry name" value="Winged helix-like DNA-binding domain superfamily/Winged helix DNA-binding domain"/>
    <property type="match status" value="1"/>
</dbReference>
<evidence type="ECO:0000259" key="1">
    <source>
        <dbReference type="PROSITE" id="PS50995"/>
    </source>
</evidence>
<dbReference type="GO" id="GO:0006950">
    <property type="term" value="P:response to stress"/>
    <property type="evidence" value="ECO:0007669"/>
    <property type="project" value="TreeGrafter"/>
</dbReference>
<name>A0A1I0SM45_9NOCA</name>
<dbReference type="PROSITE" id="PS50995">
    <property type="entry name" value="HTH_MARR_2"/>
    <property type="match status" value="1"/>
</dbReference>
<organism evidence="2 3">
    <name type="scientific">Rhodococcoides kroppenstedtii</name>
    <dbReference type="NCBI Taxonomy" id="293050"/>
    <lineage>
        <taxon>Bacteria</taxon>
        <taxon>Bacillati</taxon>
        <taxon>Actinomycetota</taxon>
        <taxon>Actinomycetes</taxon>
        <taxon>Mycobacteriales</taxon>
        <taxon>Nocardiaceae</taxon>
        <taxon>Rhodococcoides</taxon>
    </lineage>
</organism>
<dbReference type="PANTHER" id="PTHR33164:SF103">
    <property type="entry name" value="REGULATORY PROTEIN MARR"/>
    <property type="match status" value="1"/>
</dbReference>
<dbReference type="RefSeq" id="WP_068365474.1">
    <property type="nucleotide sequence ID" value="NZ_FOJN01000001.1"/>
</dbReference>
<dbReference type="GO" id="GO:0003700">
    <property type="term" value="F:DNA-binding transcription factor activity"/>
    <property type="evidence" value="ECO:0007669"/>
    <property type="project" value="InterPro"/>
</dbReference>
<dbReference type="AlphaFoldDB" id="A0A1I0SM45"/>
<dbReference type="InterPro" id="IPR036388">
    <property type="entry name" value="WH-like_DNA-bd_sf"/>
</dbReference>